<dbReference type="AlphaFoldDB" id="A0AA39NIF0"/>
<evidence type="ECO:0000259" key="1">
    <source>
        <dbReference type="PROSITE" id="PS50181"/>
    </source>
</evidence>
<dbReference type="PROSITE" id="PS50181">
    <property type="entry name" value="FBOX"/>
    <property type="match status" value="1"/>
</dbReference>
<dbReference type="RefSeq" id="XP_060336941.1">
    <property type="nucleotide sequence ID" value="XM_060476626.1"/>
</dbReference>
<dbReference type="EMBL" id="JAUEPS010000004">
    <property type="protein sequence ID" value="KAK0466114.1"/>
    <property type="molecule type" value="Genomic_DNA"/>
</dbReference>
<feature type="domain" description="F-box" evidence="1">
    <location>
        <begin position="1"/>
        <end position="46"/>
    </location>
</feature>
<dbReference type="Proteomes" id="UP001175211">
    <property type="component" value="Unassembled WGS sequence"/>
</dbReference>
<sequence length="167" mass="19122">MERLPAELKDEVFSHLGVGDVVRYSATSRRCFEYVADYISRRFSVLSLLRRFFSTDATLKLFCRVQRDLGVLVSGSQVTGLFTRKEHLFGSSDLDVYVNTKNERAFVSVLGKAGYRLFVDLTKPVFFVDSDDNDEDKVLTVMIPNEMVFRSKYVDSAIASVKEYRND</sequence>
<proteinExistence type="predicted"/>
<organism evidence="2 3">
    <name type="scientific">Armillaria tabescens</name>
    <name type="common">Ringless honey mushroom</name>
    <name type="synonym">Agaricus tabescens</name>
    <dbReference type="NCBI Taxonomy" id="1929756"/>
    <lineage>
        <taxon>Eukaryota</taxon>
        <taxon>Fungi</taxon>
        <taxon>Dikarya</taxon>
        <taxon>Basidiomycota</taxon>
        <taxon>Agaricomycotina</taxon>
        <taxon>Agaricomycetes</taxon>
        <taxon>Agaricomycetidae</taxon>
        <taxon>Agaricales</taxon>
        <taxon>Marasmiineae</taxon>
        <taxon>Physalacriaceae</taxon>
        <taxon>Desarmillaria</taxon>
    </lineage>
</organism>
<comment type="caution">
    <text evidence="2">The sequence shown here is derived from an EMBL/GenBank/DDBJ whole genome shotgun (WGS) entry which is preliminary data.</text>
</comment>
<dbReference type="SUPFAM" id="SSF81383">
    <property type="entry name" value="F-box domain"/>
    <property type="match status" value="1"/>
</dbReference>
<accession>A0AA39NIF0</accession>
<dbReference type="InterPro" id="IPR001810">
    <property type="entry name" value="F-box_dom"/>
</dbReference>
<keyword evidence="3" id="KW-1185">Reference proteome</keyword>
<evidence type="ECO:0000313" key="2">
    <source>
        <dbReference type="EMBL" id="KAK0466114.1"/>
    </source>
</evidence>
<gene>
    <name evidence="2" type="ORF">EV420DRAFT_1636719</name>
</gene>
<evidence type="ECO:0000313" key="3">
    <source>
        <dbReference type="Proteomes" id="UP001175211"/>
    </source>
</evidence>
<reference evidence="2" key="1">
    <citation type="submission" date="2023-06" db="EMBL/GenBank/DDBJ databases">
        <authorList>
            <consortium name="Lawrence Berkeley National Laboratory"/>
            <person name="Ahrendt S."/>
            <person name="Sahu N."/>
            <person name="Indic B."/>
            <person name="Wong-Bajracharya J."/>
            <person name="Merenyi Z."/>
            <person name="Ke H.-M."/>
            <person name="Monk M."/>
            <person name="Kocsube S."/>
            <person name="Drula E."/>
            <person name="Lipzen A."/>
            <person name="Balint B."/>
            <person name="Henrissat B."/>
            <person name="Andreopoulos B."/>
            <person name="Martin F.M."/>
            <person name="Harder C.B."/>
            <person name="Rigling D."/>
            <person name="Ford K.L."/>
            <person name="Foster G.D."/>
            <person name="Pangilinan J."/>
            <person name="Papanicolaou A."/>
            <person name="Barry K."/>
            <person name="LaButti K."/>
            <person name="Viragh M."/>
            <person name="Koriabine M."/>
            <person name="Yan M."/>
            <person name="Riley R."/>
            <person name="Champramary S."/>
            <person name="Plett K.L."/>
            <person name="Tsai I.J."/>
            <person name="Slot J."/>
            <person name="Sipos G."/>
            <person name="Plett J."/>
            <person name="Nagy L.G."/>
            <person name="Grigoriev I.V."/>
        </authorList>
    </citation>
    <scope>NUCLEOTIDE SEQUENCE</scope>
    <source>
        <strain evidence="2">CCBAS 213</strain>
    </source>
</reference>
<protein>
    <recommendedName>
        <fullName evidence="1">F-box domain-containing protein</fullName>
    </recommendedName>
</protein>
<dbReference type="GeneID" id="85360174"/>
<dbReference type="InterPro" id="IPR036047">
    <property type="entry name" value="F-box-like_dom_sf"/>
</dbReference>
<name>A0AA39NIF0_ARMTA</name>